<feature type="compositionally biased region" description="Low complexity" evidence="1">
    <location>
        <begin position="274"/>
        <end position="297"/>
    </location>
</feature>
<reference evidence="3" key="1">
    <citation type="journal article" date="2014" name="Int. J. Syst. Evol. Microbiol.">
        <title>Complete genome sequence of Corynebacterium casei LMG S-19264T (=DSM 44701T), isolated from a smear-ripened cheese.</title>
        <authorList>
            <consortium name="US DOE Joint Genome Institute (JGI-PGF)"/>
            <person name="Walter F."/>
            <person name="Albersmeier A."/>
            <person name="Kalinowski J."/>
            <person name="Ruckert C."/>
        </authorList>
    </citation>
    <scope>NUCLEOTIDE SEQUENCE</scope>
    <source>
        <strain evidence="3">CGMCC 4.7312</strain>
    </source>
</reference>
<feature type="domain" description="Thiopeptide-type bacteriocin biosynthesis" evidence="2">
    <location>
        <begin position="6"/>
        <end position="263"/>
    </location>
</feature>
<protein>
    <recommendedName>
        <fullName evidence="2">Thiopeptide-type bacteriocin biosynthesis domain-containing protein</fullName>
    </recommendedName>
</protein>
<dbReference type="InterPro" id="IPR023809">
    <property type="entry name" value="Thiopep_bacteriocin_synth_dom"/>
</dbReference>
<accession>A0A917TNL8</accession>
<feature type="region of interest" description="Disordered" evidence="1">
    <location>
        <begin position="269"/>
        <end position="297"/>
    </location>
</feature>
<keyword evidence="4" id="KW-1185">Reference proteome</keyword>
<sequence>MMPSPWLQITVELPDPDQAEHTATTHLAPMLIQAEADRHITGWFFIRKTPQWRLRYLPSNATTAAREHLFGRLDILIRERHITRAVEVVYEPEICAFGGDHAMAVAHRLWHADSRHVLGYLATTATELTTRRRREIAILLASTLLRGARLDWYEQGDVWSKVAHHRPPPDTPSPDKTLALQAALRRLMSTDARSLTHPARPHLRAADWAAAFTTAGRDLAHLADTGGLRRGLRDVLAHHVIFAMNRIGLPATTQAVLATHAATVIFGPDPTTPPGADATNQHSHAATATTARAGSGS</sequence>
<dbReference type="Pfam" id="PF14028">
    <property type="entry name" value="Lant_dehydr_C"/>
    <property type="match status" value="1"/>
</dbReference>
<dbReference type="AlphaFoldDB" id="A0A917TNL8"/>
<organism evidence="3 4">
    <name type="scientific">Micromonospora sonchi</name>
    <dbReference type="NCBI Taxonomy" id="1763543"/>
    <lineage>
        <taxon>Bacteria</taxon>
        <taxon>Bacillati</taxon>
        <taxon>Actinomycetota</taxon>
        <taxon>Actinomycetes</taxon>
        <taxon>Micromonosporales</taxon>
        <taxon>Micromonosporaceae</taxon>
        <taxon>Micromonospora</taxon>
    </lineage>
</organism>
<gene>
    <name evidence="3" type="ORF">GCM10011608_12490</name>
</gene>
<dbReference type="Proteomes" id="UP000608890">
    <property type="component" value="Unassembled WGS sequence"/>
</dbReference>
<evidence type="ECO:0000259" key="2">
    <source>
        <dbReference type="Pfam" id="PF14028"/>
    </source>
</evidence>
<dbReference type="NCBIfam" id="TIGR03891">
    <property type="entry name" value="thiopep_ocin"/>
    <property type="match status" value="1"/>
</dbReference>
<comment type="caution">
    <text evidence="3">The sequence shown here is derived from an EMBL/GenBank/DDBJ whole genome shotgun (WGS) entry which is preliminary data.</text>
</comment>
<evidence type="ECO:0000256" key="1">
    <source>
        <dbReference type="SAM" id="MobiDB-lite"/>
    </source>
</evidence>
<evidence type="ECO:0000313" key="4">
    <source>
        <dbReference type="Proteomes" id="UP000608890"/>
    </source>
</evidence>
<dbReference type="EMBL" id="BMNB01000004">
    <property type="protein sequence ID" value="GGM29341.1"/>
    <property type="molecule type" value="Genomic_DNA"/>
</dbReference>
<name>A0A917TNL8_9ACTN</name>
<evidence type="ECO:0000313" key="3">
    <source>
        <dbReference type="EMBL" id="GGM29341.1"/>
    </source>
</evidence>
<proteinExistence type="predicted"/>
<reference evidence="3" key="2">
    <citation type="submission" date="2020-09" db="EMBL/GenBank/DDBJ databases">
        <authorList>
            <person name="Sun Q."/>
            <person name="Zhou Y."/>
        </authorList>
    </citation>
    <scope>NUCLEOTIDE SEQUENCE</scope>
    <source>
        <strain evidence="3">CGMCC 4.7312</strain>
    </source>
</reference>